<dbReference type="Pfam" id="PF00072">
    <property type="entry name" value="Response_reg"/>
    <property type="match status" value="1"/>
</dbReference>
<dbReference type="OrthoDB" id="159632at2"/>
<dbReference type="InterPro" id="IPR011006">
    <property type="entry name" value="CheY-like_superfamily"/>
</dbReference>
<dbReference type="RefSeq" id="WP_025333533.1">
    <property type="nucleotide sequence ID" value="NZ_CP004078.1"/>
</dbReference>
<keyword evidence="8" id="KW-1185">Reference proteome</keyword>
<dbReference type="Proteomes" id="UP000019772">
    <property type="component" value="Chromosome"/>
</dbReference>
<dbReference type="PANTHER" id="PTHR43280:SF2">
    <property type="entry name" value="HTH-TYPE TRANSCRIPTIONAL REGULATOR EXSA"/>
    <property type="match status" value="1"/>
</dbReference>
<keyword evidence="4" id="KW-0597">Phosphoprotein</keyword>
<feature type="domain" description="Response regulatory" evidence="6">
    <location>
        <begin position="2"/>
        <end position="119"/>
    </location>
</feature>
<dbReference type="eggNOG" id="COG2207">
    <property type="taxonomic scope" value="Bacteria"/>
</dbReference>
<dbReference type="EMBL" id="CP004078">
    <property type="protein sequence ID" value="AHV95968.1"/>
    <property type="molecule type" value="Genomic_DNA"/>
</dbReference>
<dbReference type="Gene3D" id="3.40.50.2300">
    <property type="match status" value="1"/>
</dbReference>
<dbReference type="InterPro" id="IPR009057">
    <property type="entry name" value="Homeodomain-like_sf"/>
</dbReference>
<dbReference type="Gene3D" id="1.10.10.60">
    <property type="entry name" value="Homeodomain-like"/>
    <property type="match status" value="2"/>
</dbReference>
<dbReference type="AlphaFoldDB" id="X4ZUG1"/>
<keyword evidence="3" id="KW-0804">Transcription</keyword>
<evidence type="ECO:0000256" key="2">
    <source>
        <dbReference type="ARBA" id="ARBA00023125"/>
    </source>
</evidence>
<dbReference type="GO" id="GO:0003700">
    <property type="term" value="F:DNA-binding transcription factor activity"/>
    <property type="evidence" value="ECO:0007669"/>
    <property type="project" value="InterPro"/>
</dbReference>
<dbReference type="eggNOG" id="COG4753">
    <property type="taxonomic scope" value="Bacteria"/>
</dbReference>
<dbReference type="STRING" id="1268072.PSAB_05160"/>
<name>X4ZUG1_9BACL</name>
<gene>
    <name evidence="7" type="ORF">PSAB_05160</name>
</gene>
<dbReference type="SMART" id="SM00448">
    <property type="entry name" value="REC"/>
    <property type="match status" value="1"/>
</dbReference>
<dbReference type="SUPFAM" id="SSF46689">
    <property type="entry name" value="Homeodomain-like"/>
    <property type="match status" value="2"/>
</dbReference>
<dbReference type="PROSITE" id="PS00041">
    <property type="entry name" value="HTH_ARAC_FAMILY_1"/>
    <property type="match status" value="1"/>
</dbReference>
<evidence type="ECO:0000259" key="6">
    <source>
        <dbReference type="PROSITE" id="PS50110"/>
    </source>
</evidence>
<dbReference type="InterPro" id="IPR001789">
    <property type="entry name" value="Sig_transdc_resp-reg_receiver"/>
</dbReference>
<evidence type="ECO:0000259" key="5">
    <source>
        <dbReference type="PROSITE" id="PS01124"/>
    </source>
</evidence>
<evidence type="ECO:0000256" key="3">
    <source>
        <dbReference type="ARBA" id="ARBA00023163"/>
    </source>
</evidence>
<dbReference type="KEGG" id="psab:PSAB_05160"/>
<reference evidence="7 8" key="1">
    <citation type="journal article" date="2014" name="PLoS Genet.">
        <title>Comparative Genomic Analysis of N2-Fixing and Non-N2-Fixing Paenibacillus spp.: Organization, Evolution and Expression of the Nitrogen Fixation Genes.</title>
        <authorList>
            <person name="Xie J.B."/>
            <person name="Du Z."/>
            <person name="Bai L."/>
            <person name="Tian C."/>
            <person name="Zhang Y."/>
            <person name="Xie J.Y."/>
            <person name="Wang T."/>
            <person name="Liu X."/>
            <person name="Chen X."/>
            <person name="Cheng Q."/>
            <person name="Chen S."/>
            <person name="Li J."/>
        </authorList>
    </citation>
    <scope>NUCLEOTIDE SEQUENCE [LARGE SCALE GENOMIC DNA]</scope>
    <source>
        <strain evidence="7 8">T27</strain>
    </source>
</reference>
<dbReference type="SMART" id="SM00342">
    <property type="entry name" value="HTH_ARAC"/>
    <property type="match status" value="1"/>
</dbReference>
<feature type="modified residue" description="4-aspartylphosphate" evidence="4">
    <location>
        <position position="54"/>
    </location>
</feature>
<sequence length="539" mass="62137">MKVLIVDDEKHVREAIRYFVPWEKYDVAEIFEATNGQEAMEIILEQQPAVVFTDMRMPLMDGAELLEWIHRYSPYTKTIVISGYQDFSYVKPAIVYGGIDYLLKPLNSKQLISAAERAFQKWEEEKRERERAFRQNIQLNVLRPLYWDKKLSELVGGTVSFQELEEALVEELGLPRNAKHCRMAVLSLQSSGGLLLKKFRGDIQLTSFVLVNVCNEMVSLRKQGFAFRYWQEGADVAVLFWNRAEEAEERLLEINESLKQAYGISLDIGLSRILPFPGGISDAFIQARQSLAERNLLLKGKRIHEYLEGSSEAGRAGGTMADDLLEKLGLSLLSCDSDKIVRSFDDWADFLAGTGVLTISGLREWEDRLRNVLTKWRLEWVGAEEVSKAEAPFPSAIEAGGDFSFERWKDSLKSYIMGMFGESKLSRSSDSRIVREIRDYLDRNYQQEITLQHIADRFFLSRENVSRKFKQVTGENLSDYLTNLRIDKAKELLQNSDMRLSRISELIGYEDEKYFSRVFKKATGLTPREYRKGDFDENN</sequence>
<dbReference type="PATRIC" id="fig|1268072.3.peg.1070"/>
<dbReference type="InterPro" id="IPR018060">
    <property type="entry name" value="HTH_AraC"/>
</dbReference>
<dbReference type="SUPFAM" id="SSF52172">
    <property type="entry name" value="CheY-like"/>
    <property type="match status" value="1"/>
</dbReference>
<dbReference type="GO" id="GO:0043565">
    <property type="term" value="F:sequence-specific DNA binding"/>
    <property type="evidence" value="ECO:0007669"/>
    <property type="project" value="InterPro"/>
</dbReference>
<evidence type="ECO:0000256" key="1">
    <source>
        <dbReference type="ARBA" id="ARBA00023015"/>
    </source>
</evidence>
<dbReference type="HOGENOM" id="CLU_000445_5_0_9"/>
<dbReference type="PROSITE" id="PS50110">
    <property type="entry name" value="RESPONSE_REGULATORY"/>
    <property type="match status" value="1"/>
</dbReference>
<dbReference type="GO" id="GO:0000160">
    <property type="term" value="P:phosphorelay signal transduction system"/>
    <property type="evidence" value="ECO:0007669"/>
    <property type="project" value="InterPro"/>
</dbReference>
<dbReference type="PROSITE" id="PS01124">
    <property type="entry name" value="HTH_ARAC_FAMILY_2"/>
    <property type="match status" value="1"/>
</dbReference>
<proteinExistence type="predicted"/>
<dbReference type="Pfam" id="PF12833">
    <property type="entry name" value="HTH_18"/>
    <property type="match status" value="1"/>
</dbReference>
<evidence type="ECO:0000313" key="8">
    <source>
        <dbReference type="Proteomes" id="UP000019772"/>
    </source>
</evidence>
<keyword evidence="2" id="KW-0238">DNA-binding</keyword>
<organism evidence="7 8">
    <name type="scientific">Paenibacillus sabinae T27</name>
    <dbReference type="NCBI Taxonomy" id="1268072"/>
    <lineage>
        <taxon>Bacteria</taxon>
        <taxon>Bacillati</taxon>
        <taxon>Bacillota</taxon>
        <taxon>Bacilli</taxon>
        <taxon>Bacillales</taxon>
        <taxon>Paenibacillaceae</taxon>
        <taxon>Paenibacillus</taxon>
    </lineage>
</organism>
<dbReference type="InterPro" id="IPR020449">
    <property type="entry name" value="Tscrpt_reg_AraC-type_HTH"/>
</dbReference>
<evidence type="ECO:0000313" key="7">
    <source>
        <dbReference type="EMBL" id="AHV95968.1"/>
    </source>
</evidence>
<dbReference type="PRINTS" id="PR00032">
    <property type="entry name" value="HTHARAC"/>
</dbReference>
<evidence type="ECO:0000256" key="4">
    <source>
        <dbReference type="PROSITE-ProRule" id="PRU00169"/>
    </source>
</evidence>
<dbReference type="PANTHER" id="PTHR43280">
    <property type="entry name" value="ARAC-FAMILY TRANSCRIPTIONAL REGULATOR"/>
    <property type="match status" value="1"/>
</dbReference>
<protein>
    <submittedName>
        <fullName evidence="7">Response regulatory protein</fullName>
    </submittedName>
</protein>
<dbReference type="CDD" id="cd17536">
    <property type="entry name" value="REC_YesN-like"/>
    <property type="match status" value="1"/>
</dbReference>
<accession>X4ZUG1</accession>
<dbReference type="InterPro" id="IPR018062">
    <property type="entry name" value="HTH_AraC-typ_CS"/>
</dbReference>
<keyword evidence="1" id="KW-0805">Transcription regulation</keyword>
<feature type="domain" description="HTH araC/xylS-type" evidence="5">
    <location>
        <begin position="435"/>
        <end position="533"/>
    </location>
</feature>